<sequence>MDTKEPIASTTKAPTTRVGKTKSGASRAGRWNREMLNRLTVALKEDPEADMITFLTPMYSKKLRSLKQASSLPPDNHAARPAPPNRDIRARLHATDPSSVIFEPSAELKALLHEDLSLSESIVNLLADSEVLYAAVSIMVFKLNEALVVKITGETSLTEHRSLTFLQENLPSFPAPRPHWLIRLGHFYLLFTTFIPGLDLETVWPRLNRNQKQSVTGQLGVLFSQLRSLPHLASTPLGDVQGGNGCRDLRRFLRISTKPITTDKEFQDFIFSGSRSASASYINLLRGLMPESAAKIVFTHGDVRPANIIVQEGEDEKWQVASVIDWESSGFYPEYWECIKATNNLSLRDNTDWYQYLPDAISPGRYPTTWLVDRLWDRSIVNS</sequence>
<accession>A0A9P9GDA1</accession>
<name>A0A9P9GDA1_FUSSL</name>
<keyword evidence="4" id="KW-1185">Reference proteome</keyword>
<evidence type="ECO:0000259" key="2">
    <source>
        <dbReference type="Pfam" id="PF01636"/>
    </source>
</evidence>
<feature type="region of interest" description="Disordered" evidence="1">
    <location>
        <begin position="65"/>
        <end position="85"/>
    </location>
</feature>
<dbReference type="Gene3D" id="3.90.1200.10">
    <property type="match status" value="1"/>
</dbReference>
<dbReference type="SUPFAM" id="SSF56112">
    <property type="entry name" value="Protein kinase-like (PK-like)"/>
    <property type="match status" value="1"/>
</dbReference>
<evidence type="ECO:0000313" key="3">
    <source>
        <dbReference type="EMBL" id="KAH7237424.1"/>
    </source>
</evidence>
<dbReference type="InterPro" id="IPR011009">
    <property type="entry name" value="Kinase-like_dom_sf"/>
</dbReference>
<organism evidence="3 4">
    <name type="scientific">Fusarium solani</name>
    <name type="common">Filamentous fungus</name>
    <dbReference type="NCBI Taxonomy" id="169388"/>
    <lineage>
        <taxon>Eukaryota</taxon>
        <taxon>Fungi</taxon>
        <taxon>Dikarya</taxon>
        <taxon>Ascomycota</taxon>
        <taxon>Pezizomycotina</taxon>
        <taxon>Sordariomycetes</taxon>
        <taxon>Hypocreomycetidae</taxon>
        <taxon>Hypocreales</taxon>
        <taxon>Nectriaceae</taxon>
        <taxon>Fusarium</taxon>
        <taxon>Fusarium solani species complex</taxon>
    </lineage>
</organism>
<dbReference type="InterPro" id="IPR002575">
    <property type="entry name" value="Aminoglycoside_PTrfase"/>
</dbReference>
<keyword evidence="3" id="KW-0808">Transferase</keyword>
<keyword evidence="3" id="KW-0418">Kinase</keyword>
<dbReference type="OrthoDB" id="5404599at2759"/>
<evidence type="ECO:0000313" key="4">
    <source>
        <dbReference type="Proteomes" id="UP000736672"/>
    </source>
</evidence>
<dbReference type="InterPro" id="IPR051678">
    <property type="entry name" value="AGP_Transferase"/>
</dbReference>
<dbReference type="PANTHER" id="PTHR21310:SF58">
    <property type="entry name" value="AMINOGLYCOSIDE PHOSPHOTRANSFERASE DOMAIN-CONTAINING PROTEIN"/>
    <property type="match status" value="1"/>
</dbReference>
<dbReference type="EMBL" id="JAGTJS010000023">
    <property type="protein sequence ID" value="KAH7237424.1"/>
    <property type="molecule type" value="Genomic_DNA"/>
</dbReference>
<dbReference type="PANTHER" id="PTHR21310">
    <property type="entry name" value="AMINOGLYCOSIDE PHOSPHOTRANSFERASE-RELATED-RELATED"/>
    <property type="match status" value="1"/>
</dbReference>
<comment type="caution">
    <text evidence="3">The sequence shown here is derived from an EMBL/GenBank/DDBJ whole genome shotgun (WGS) entry which is preliminary data.</text>
</comment>
<feature type="region of interest" description="Disordered" evidence="1">
    <location>
        <begin position="1"/>
        <end position="29"/>
    </location>
</feature>
<dbReference type="Pfam" id="PF01636">
    <property type="entry name" value="APH"/>
    <property type="match status" value="1"/>
</dbReference>
<dbReference type="AlphaFoldDB" id="A0A9P9GDA1"/>
<dbReference type="CDD" id="cd05120">
    <property type="entry name" value="APH_ChoK_like"/>
    <property type="match status" value="1"/>
</dbReference>
<feature type="domain" description="Aminoglycoside phosphotransferase" evidence="2">
    <location>
        <begin position="156"/>
        <end position="355"/>
    </location>
</feature>
<gene>
    <name evidence="3" type="ORF">B0J15DRAFT_570335</name>
</gene>
<evidence type="ECO:0000256" key="1">
    <source>
        <dbReference type="SAM" id="MobiDB-lite"/>
    </source>
</evidence>
<dbReference type="GO" id="GO:0016301">
    <property type="term" value="F:kinase activity"/>
    <property type="evidence" value="ECO:0007669"/>
    <property type="project" value="UniProtKB-KW"/>
</dbReference>
<protein>
    <submittedName>
        <fullName evidence="3">Kinase-like domain-containing protein</fullName>
    </submittedName>
</protein>
<dbReference type="Proteomes" id="UP000736672">
    <property type="component" value="Unassembled WGS sequence"/>
</dbReference>
<proteinExistence type="predicted"/>
<reference evidence="3" key="1">
    <citation type="journal article" date="2021" name="Nat. Commun.">
        <title>Genetic determinants of endophytism in the Arabidopsis root mycobiome.</title>
        <authorList>
            <person name="Mesny F."/>
            <person name="Miyauchi S."/>
            <person name="Thiergart T."/>
            <person name="Pickel B."/>
            <person name="Atanasova L."/>
            <person name="Karlsson M."/>
            <person name="Huettel B."/>
            <person name="Barry K.W."/>
            <person name="Haridas S."/>
            <person name="Chen C."/>
            <person name="Bauer D."/>
            <person name="Andreopoulos W."/>
            <person name="Pangilinan J."/>
            <person name="LaButti K."/>
            <person name="Riley R."/>
            <person name="Lipzen A."/>
            <person name="Clum A."/>
            <person name="Drula E."/>
            <person name="Henrissat B."/>
            <person name="Kohler A."/>
            <person name="Grigoriev I.V."/>
            <person name="Martin F.M."/>
            <person name="Hacquard S."/>
        </authorList>
    </citation>
    <scope>NUCLEOTIDE SEQUENCE</scope>
    <source>
        <strain evidence="3">FSSC 5 MPI-SDFR-AT-0091</strain>
    </source>
</reference>